<feature type="transmembrane region" description="Helical" evidence="10">
    <location>
        <begin position="262"/>
        <end position="282"/>
    </location>
</feature>
<feature type="transmembrane region" description="Helical" evidence="10">
    <location>
        <begin position="383"/>
        <end position="404"/>
    </location>
</feature>
<dbReference type="InterPro" id="IPR050222">
    <property type="entry name" value="MATE_MdtK"/>
</dbReference>
<keyword evidence="2" id="KW-0813">Transport</keyword>
<evidence type="ECO:0000256" key="7">
    <source>
        <dbReference type="ARBA" id="ARBA00023065"/>
    </source>
</evidence>
<feature type="transmembrane region" description="Helical" evidence="10">
    <location>
        <begin position="410"/>
        <end position="428"/>
    </location>
</feature>
<feature type="transmembrane region" description="Helical" evidence="10">
    <location>
        <begin position="231"/>
        <end position="256"/>
    </location>
</feature>
<evidence type="ECO:0000256" key="10">
    <source>
        <dbReference type="SAM" id="Phobius"/>
    </source>
</evidence>
<evidence type="ECO:0000256" key="1">
    <source>
        <dbReference type="ARBA" id="ARBA00004429"/>
    </source>
</evidence>
<reference evidence="11 12" key="1">
    <citation type="submission" date="2022-07" db="EMBL/GenBank/DDBJ databases">
        <authorList>
            <person name="Li W.-J."/>
            <person name="Deng Q.-Q."/>
        </authorList>
    </citation>
    <scope>NUCLEOTIDE SEQUENCE [LARGE SCALE GENOMIC DNA]</scope>
    <source>
        <strain evidence="11 12">SYSU M60028</strain>
    </source>
</reference>
<dbReference type="NCBIfam" id="TIGR00797">
    <property type="entry name" value="matE"/>
    <property type="match status" value="1"/>
</dbReference>
<feature type="transmembrane region" description="Helical" evidence="10">
    <location>
        <begin position="83"/>
        <end position="107"/>
    </location>
</feature>
<accession>A0ABT1L6N9</accession>
<keyword evidence="8 10" id="KW-0472">Membrane</keyword>
<evidence type="ECO:0000256" key="5">
    <source>
        <dbReference type="ARBA" id="ARBA00022692"/>
    </source>
</evidence>
<feature type="transmembrane region" description="Helical" evidence="10">
    <location>
        <begin position="149"/>
        <end position="168"/>
    </location>
</feature>
<feature type="transmembrane region" description="Helical" evidence="10">
    <location>
        <begin position="113"/>
        <end position="137"/>
    </location>
</feature>
<comment type="subcellular location">
    <subcellularLocation>
        <location evidence="1">Cell inner membrane</location>
        <topology evidence="1">Multi-pass membrane protein</topology>
    </subcellularLocation>
</comment>
<dbReference type="PIRSF" id="PIRSF006603">
    <property type="entry name" value="DinF"/>
    <property type="match status" value="1"/>
</dbReference>
<dbReference type="PANTHER" id="PTHR43298">
    <property type="entry name" value="MULTIDRUG RESISTANCE PROTEIN NORM-RELATED"/>
    <property type="match status" value="1"/>
</dbReference>
<proteinExistence type="predicted"/>
<evidence type="ECO:0000256" key="2">
    <source>
        <dbReference type="ARBA" id="ARBA00022448"/>
    </source>
</evidence>
<organism evidence="11 12">
    <name type="scientific">Alsobacter ponti</name>
    <dbReference type="NCBI Taxonomy" id="2962936"/>
    <lineage>
        <taxon>Bacteria</taxon>
        <taxon>Pseudomonadati</taxon>
        <taxon>Pseudomonadota</taxon>
        <taxon>Alphaproteobacteria</taxon>
        <taxon>Hyphomicrobiales</taxon>
        <taxon>Alsobacteraceae</taxon>
        <taxon>Alsobacter</taxon>
    </lineage>
</organism>
<protein>
    <recommendedName>
        <fullName evidence="9">Multidrug-efflux transporter</fullName>
    </recommendedName>
</protein>
<dbReference type="InterPro" id="IPR048279">
    <property type="entry name" value="MdtK-like"/>
</dbReference>
<sequence>MALAWPLILTNLAQTGMTTTDVVMMGHLGPQALAAGSLGFNLHFAILIFGIGVISAASPLIAAERGRNRHAVREVRRTVRQGLWACVAISVPSWLVLWHGEAILLAMGQEPHLAALAGAYLRTLQWGMLPFLGYLVLRSYLAAMERPRWALAAVVVAFLFNIFANWVLMFGHLGVPPLGLPGSGLATTLASVVLFGGLAVVVQMDRRFRRYHLFGRFWRPDWPRLRDYWRLGLPIGATLAFEVTIFNCAVFLMGLIGADELAAHSIAIQIASLVFMVPLGFNQAVTVRVGRAFGAGDPHGVSLAGWASFALGVGFMVLTATVMVVAPRVLVGFFIDIDAPANAAVVEFAVVFLFYAALFQVADGAQAVGSGMLRGLHDTRVPMIYAAIGYWGVGLPLSVGLGFGTGLRGSGIWMGLAAGLTVVAVLMMQRWLRRDALGLAGRAGALSR</sequence>
<name>A0ABT1L6N9_9HYPH</name>
<evidence type="ECO:0000256" key="3">
    <source>
        <dbReference type="ARBA" id="ARBA00022449"/>
    </source>
</evidence>
<keyword evidence="3" id="KW-0050">Antiport</keyword>
<keyword evidence="4" id="KW-1003">Cell membrane</keyword>
<keyword evidence="5 10" id="KW-0812">Transmembrane</keyword>
<feature type="transmembrane region" description="Helical" evidence="10">
    <location>
        <begin position="180"/>
        <end position="202"/>
    </location>
</feature>
<evidence type="ECO:0000313" key="11">
    <source>
        <dbReference type="EMBL" id="MCP8937075.1"/>
    </source>
</evidence>
<evidence type="ECO:0000256" key="6">
    <source>
        <dbReference type="ARBA" id="ARBA00022989"/>
    </source>
</evidence>
<feature type="transmembrane region" description="Helical" evidence="10">
    <location>
        <begin position="39"/>
        <end position="62"/>
    </location>
</feature>
<keyword evidence="6 10" id="KW-1133">Transmembrane helix</keyword>
<evidence type="ECO:0000256" key="4">
    <source>
        <dbReference type="ARBA" id="ARBA00022475"/>
    </source>
</evidence>
<evidence type="ECO:0000256" key="8">
    <source>
        <dbReference type="ARBA" id="ARBA00023136"/>
    </source>
</evidence>
<keyword evidence="12" id="KW-1185">Reference proteome</keyword>
<feature type="transmembrane region" description="Helical" evidence="10">
    <location>
        <begin position="303"/>
        <end position="335"/>
    </location>
</feature>
<keyword evidence="7" id="KW-0406">Ion transport</keyword>
<feature type="transmembrane region" description="Helical" evidence="10">
    <location>
        <begin position="341"/>
        <end position="362"/>
    </location>
</feature>
<dbReference type="PANTHER" id="PTHR43298:SF2">
    <property type="entry name" value="FMN_FAD EXPORTER YEEO-RELATED"/>
    <property type="match status" value="1"/>
</dbReference>
<gene>
    <name evidence="11" type="ORF">NK718_00960</name>
</gene>
<dbReference type="Pfam" id="PF01554">
    <property type="entry name" value="MatE"/>
    <property type="match status" value="2"/>
</dbReference>
<dbReference type="Proteomes" id="UP001205890">
    <property type="component" value="Unassembled WGS sequence"/>
</dbReference>
<dbReference type="CDD" id="cd13131">
    <property type="entry name" value="MATE_NorM_like"/>
    <property type="match status" value="1"/>
</dbReference>
<dbReference type="EMBL" id="JANCLU010000001">
    <property type="protein sequence ID" value="MCP8937075.1"/>
    <property type="molecule type" value="Genomic_DNA"/>
</dbReference>
<evidence type="ECO:0000256" key="9">
    <source>
        <dbReference type="ARBA" id="ARBA00031636"/>
    </source>
</evidence>
<evidence type="ECO:0000313" key="12">
    <source>
        <dbReference type="Proteomes" id="UP001205890"/>
    </source>
</evidence>
<comment type="caution">
    <text evidence="11">The sequence shown here is derived from an EMBL/GenBank/DDBJ whole genome shotgun (WGS) entry which is preliminary data.</text>
</comment>
<dbReference type="InterPro" id="IPR002528">
    <property type="entry name" value="MATE_fam"/>
</dbReference>